<name>A0ABT7W8D5_9BORD</name>
<keyword evidence="2" id="KW-1185">Reference proteome</keyword>
<reference evidence="1" key="1">
    <citation type="submission" date="2023-06" db="EMBL/GenBank/DDBJ databases">
        <title>full genome analysis of Phenantherene degrader P3.</title>
        <authorList>
            <person name="Akbar A."/>
            <person name="Rahmeh R."/>
            <person name="Kishk M."/>
        </authorList>
    </citation>
    <scope>NUCLEOTIDE SEQUENCE</scope>
    <source>
        <strain evidence="1">P3</strain>
    </source>
</reference>
<accession>A0ABT7W8D5</accession>
<dbReference type="EMBL" id="JAUDJE010000022">
    <property type="protein sequence ID" value="MDM9561422.1"/>
    <property type="molecule type" value="Genomic_DNA"/>
</dbReference>
<organism evidence="1 2">
    <name type="scientific">Bordetella petrii</name>
    <dbReference type="NCBI Taxonomy" id="94624"/>
    <lineage>
        <taxon>Bacteria</taxon>
        <taxon>Pseudomonadati</taxon>
        <taxon>Pseudomonadota</taxon>
        <taxon>Betaproteobacteria</taxon>
        <taxon>Burkholderiales</taxon>
        <taxon>Alcaligenaceae</taxon>
        <taxon>Bordetella</taxon>
    </lineage>
</organism>
<comment type="caution">
    <text evidence="1">The sequence shown here is derived from an EMBL/GenBank/DDBJ whole genome shotgun (WGS) entry which is preliminary data.</text>
</comment>
<gene>
    <name evidence="1" type="ORF">QUC21_20475</name>
</gene>
<proteinExistence type="predicted"/>
<protein>
    <submittedName>
        <fullName evidence="1">Uncharacterized protein</fullName>
    </submittedName>
</protein>
<dbReference type="RefSeq" id="WP_289786534.1">
    <property type="nucleotide sequence ID" value="NZ_JAUDJE010000022.1"/>
</dbReference>
<sequence>MPKTTTQADKEALLAKMARERRELADAVGRAAPARQPGRGWAATTALAAGAAVGWPPFLRQPLRAMAAVAVRDRIASLWRRRRVRRASGPLPDAEIARLAQLVADLRAAAERADDPRAVEQLRLQLDEQVRRLRALRQAPADAPPAAPTA</sequence>
<evidence type="ECO:0000313" key="1">
    <source>
        <dbReference type="EMBL" id="MDM9561422.1"/>
    </source>
</evidence>
<evidence type="ECO:0000313" key="2">
    <source>
        <dbReference type="Proteomes" id="UP001175604"/>
    </source>
</evidence>
<dbReference type="Proteomes" id="UP001175604">
    <property type="component" value="Unassembled WGS sequence"/>
</dbReference>